<sequence>MIFLSIHLKERGFVMKKRLYFLKIVLALAVLVVLMIEGLITTQFVTSPQQTMHWADWLFLLVVWIAIALLITVAFFLNRLLNLIQGDDVFSPQSLPIVRAIRRLIYIIGIDAIGILPFFYEGAQLDDAPGLMLFGLGVVFIPFAVGVFASVFEQLLTTAIQLKTENSLTI</sequence>
<dbReference type="EMBL" id="AZFX01000036">
    <property type="protein sequence ID" value="KRM10685.1"/>
    <property type="molecule type" value="Genomic_DNA"/>
</dbReference>
<gene>
    <name evidence="2" type="ORF">FC15_GL001290</name>
</gene>
<dbReference type="OrthoDB" id="2322806at2"/>
<feature type="transmembrane region" description="Helical" evidence="1">
    <location>
        <begin position="132"/>
        <end position="152"/>
    </location>
</feature>
<keyword evidence="1" id="KW-0472">Membrane</keyword>
<dbReference type="AlphaFoldDB" id="A0A0R1VZ58"/>
<dbReference type="STRING" id="1423735.FC15_GL001290"/>
<dbReference type="PATRIC" id="fig|1423735.3.peg.1336"/>
<proteinExistence type="predicted"/>
<name>A0A0R1VZ58_9LACO</name>
<comment type="caution">
    <text evidence="2">The sequence shown here is derived from an EMBL/GenBank/DDBJ whole genome shotgun (WGS) entry which is preliminary data.</text>
</comment>
<accession>A0A0R1VZ58</accession>
<keyword evidence="1" id="KW-1133">Transmembrane helix</keyword>
<protein>
    <recommendedName>
        <fullName evidence="4">DUF2975 domain-containing protein</fullName>
    </recommendedName>
</protein>
<organism evidence="2 3">
    <name type="scientific">Lapidilactobacillus concavus DSM 17758</name>
    <dbReference type="NCBI Taxonomy" id="1423735"/>
    <lineage>
        <taxon>Bacteria</taxon>
        <taxon>Bacillati</taxon>
        <taxon>Bacillota</taxon>
        <taxon>Bacilli</taxon>
        <taxon>Lactobacillales</taxon>
        <taxon>Lactobacillaceae</taxon>
        <taxon>Lapidilactobacillus</taxon>
    </lineage>
</organism>
<dbReference type="InterPro" id="IPR021354">
    <property type="entry name" value="DUF2975"/>
</dbReference>
<feature type="transmembrane region" description="Helical" evidence="1">
    <location>
        <begin position="104"/>
        <end position="120"/>
    </location>
</feature>
<evidence type="ECO:0008006" key="4">
    <source>
        <dbReference type="Google" id="ProtNLM"/>
    </source>
</evidence>
<dbReference type="Proteomes" id="UP000051315">
    <property type="component" value="Unassembled WGS sequence"/>
</dbReference>
<dbReference type="Pfam" id="PF11188">
    <property type="entry name" value="DUF2975"/>
    <property type="match status" value="1"/>
</dbReference>
<keyword evidence="1" id="KW-0812">Transmembrane</keyword>
<evidence type="ECO:0000313" key="2">
    <source>
        <dbReference type="EMBL" id="KRM10685.1"/>
    </source>
</evidence>
<keyword evidence="3" id="KW-1185">Reference proteome</keyword>
<evidence type="ECO:0000313" key="3">
    <source>
        <dbReference type="Proteomes" id="UP000051315"/>
    </source>
</evidence>
<evidence type="ECO:0000256" key="1">
    <source>
        <dbReference type="SAM" id="Phobius"/>
    </source>
</evidence>
<feature type="transmembrane region" description="Helical" evidence="1">
    <location>
        <begin position="20"/>
        <end position="45"/>
    </location>
</feature>
<reference evidence="2 3" key="1">
    <citation type="journal article" date="2015" name="Genome Announc.">
        <title>Expanding the biotechnology potential of lactobacilli through comparative genomics of 213 strains and associated genera.</title>
        <authorList>
            <person name="Sun Z."/>
            <person name="Harris H.M."/>
            <person name="McCann A."/>
            <person name="Guo C."/>
            <person name="Argimon S."/>
            <person name="Zhang W."/>
            <person name="Yang X."/>
            <person name="Jeffery I.B."/>
            <person name="Cooney J.C."/>
            <person name="Kagawa T.F."/>
            <person name="Liu W."/>
            <person name="Song Y."/>
            <person name="Salvetti E."/>
            <person name="Wrobel A."/>
            <person name="Rasinkangas P."/>
            <person name="Parkhill J."/>
            <person name="Rea M.C."/>
            <person name="O'Sullivan O."/>
            <person name="Ritari J."/>
            <person name="Douillard F.P."/>
            <person name="Paul Ross R."/>
            <person name="Yang R."/>
            <person name="Briner A.E."/>
            <person name="Felis G.E."/>
            <person name="de Vos W.M."/>
            <person name="Barrangou R."/>
            <person name="Klaenhammer T.R."/>
            <person name="Caufield P.W."/>
            <person name="Cui Y."/>
            <person name="Zhang H."/>
            <person name="O'Toole P.W."/>
        </authorList>
    </citation>
    <scope>NUCLEOTIDE SEQUENCE [LARGE SCALE GENOMIC DNA]</scope>
    <source>
        <strain evidence="2 3">DSM 17758</strain>
    </source>
</reference>
<feature type="transmembrane region" description="Helical" evidence="1">
    <location>
        <begin position="57"/>
        <end position="77"/>
    </location>
</feature>